<dbReference type="EMBL" id="JACXVP010000007">
    <property type="protein sequence ID" value="KAG5597160.1"/>
    <property type="molecule type" value="Genomic_DNA"/>
</dbReference>
<name>A0A9J5YC63_SOLCO</name>
<keyword evidence="2" id="KW-1185">Reference proteome</keyword>
<dbReference type="OrthoDB" id="415015at2759"/>
<evidence type="ECO:0000313" key="1">
    <source>
        <dbReference type="EMBL" id="KAG5597160.1"/>
    </source>
</evidence>
<dbReference type="AlphaFoldDB" id="A0A9J5YC63"/>
<evidence type="ECO:0000313" key="2">
    <source>
        <dbReference type="Proteomes" id="UP000824120"/>
    </source>
</evidence>
<accession>A0A9J5YC63</accession>
<protein>
    <submittedName>
        <fullName evidence="1">Uncharacterized protein</fullName>
    </submittedName>
</protein>
<reference evidence="1 2" key="1">
    <citation type="submission" date="2020-09" db="EMBL/GenBank/DDBJ databases">
        <title>De no assembly of potato wild relative species, Solanum commersonii.</title>
        <authorList>
            <person name="Cho K."/>
        </authorList>
    </citation>
    <scope>NUCLEOTIDE SEQUENCE [LARGE SCALE GENOMIC DNA]</scope>
    <source>
        <strain evidence="1">LZ3.2</strain>
        <tissue evidence="1">Leaf</tissue>
    </source>
</reference>
<organism evidence="1 2">
    <name type="scientific">Solanum commersonii</name>
    <name type="common">Commerson's wild potato</name>
    <name type="synonym">Commerson's nightshade</name>
    <dbReference type="NCBI Taxonomy" id="4109"/>
    <lineage>
        <taxon>Eukaryota</taxon>
        <taxon>Viridiplantae</taxon>
        <taxon>Streptophyta</taxon>
        <taxon>Embryophyta</taxon>
        <taxon>Tracheophyta</taxon>
        <taxon>Spermatophyta</taxon>
        <taxon>Magnoliopsida</taxon>
        <taxon>eudicotyledons</taxon>
        <taxon>Gunneridae</taxon>
        <taxon>Pentapetalae</taxon>
        <taxon>asterids</taxon>
        <taxon>lamiids</taxon>
        <taxon>Solanales</taxon>
        <taxon>Solanaceae</taxon>
        <taxon>Solanoideae</taxon>
        <taxon>Solaneae</taxon>
        <taxon>Solanum</taxon>
    </lineage>
</organism>
<comment type="caution">
    <text evidence="1">The sequence shown here is derived from an EMBL/GenBank/DDBJ whole genome shotgun (WGS) entry which is preliminary data.</text>
</comment>
<sequence>MFKNSANKRNKDARRGESDRVIPTLKPKHLFSGKRSNMLCILSSSVRVGAYLVPFSYLECKTTIITFFIGWPLEFADVSRCFLLQKFGWRTDGHMQKENLCWNANSPQLILGTLFDNFGRVLVYLNIRYEEHVKTQPVAVLSWQHKTIDFKFN</sequence>
<gene>
    <name evidence="1" type="ORF">H5410_038392</name>
</gene>
<proteinExistence type="predicted"/>
<dbReference type="Proteomes" id="UP000824120">
    <property type="component" value="Chromosome 7"/>
</dbReference>